<reference evidence="1 2" key="1">
    <citation type="submission" date="2020-04" db="EMBL/GenBank/DDBJ databases">
        <title>Massilia sp. RP-1-19 isolated from soil.</title>
        <authorList>
            <person name="Dahal R.H."/>
        </authorList>
    </citation>
    <scope>NUCLEOTIDE SEQUENCE [LARGE SCALE GENOMIC DNA]</scope>
    <source>
        <strain evidence="1 2">RP-1-19</strain>
    </source>
</reference>
<name>A0A848HID1_9BURK</name>
<dbReference type="EMBL" id="JABBGG010000001">
    <property type="protein sequence ID" value="NML59950.1"/>
    <property type="molecule type" value="Genomic_DNA"/>
</dbReference>
<dbReference type="AlphaFoldDB" id="A0A848HID1"/>
<evidence type="ECO:0000313" key="1">
    <source>
        <dbReference type="EMBL" id="NML59950.1"/>
    </source>
</evidence>
<proteinExistence type="predicted"/>
<sequence length="67" mass="7380">MDKARLTSQNARIHAVFNKLPVLEAKIHVNKIKNLAFSAASQRSLDAANSYKISLPGITSNGNRKFL</sequence>
<dbReference type="Proteomes" id="UP000583752">
    <property type="component" value="Unassembled WGS sequence"/>
</dbReference>
<comment type="caution">
    <text evidence="1">The sequence shown here is derived from an EMBL/GenBank/DDBJ whole genome shotgun (WGS) entry which is preliminary data.</text>
</comment>
<accession>A0A848HID1</accession>
<gene>
    <name evidence="1" type="ORF">HHL21_02390</name>
</gene>
<protein>
    <submittedName>
        <fullName evidence="1">Uncharacterized protein</fullName>
    </submittedName>
</protein>
<organism evidence="1 2">
    <name type="scientific">Massilia polaris</name>
    <dbReference type="NCBI Taxonomy" id="2728846"/>
    <lineage>
        <taxon>Bacteria</taxon>
        <taxon>Pseudomonadati</taxon>
        <taxon>Pseudomonadota</taxon>
        <taxon>Betaproteobacteria</taxon>
        <taxon>Burkholderiales</taxon>
        <taxon>Oxalobacteraceae</taxon>
        <taxon>Telluria group</taxon>
        <taxon>Massilia</taxon>
    </lineage>
</organism>
<dbReference type="RefSeq" id="WP_169463636.1">
    <property type="nucleotide sequence ID" value="NZ_JABBGG010000001.1"/>
</dbReference>
<keyword evidence="2" id="KW-1185">Reference proteome</keyword>
<evidence type="ECO:0000313" key="2">
    <source>
        <dbReference type="Proteomes" id="UP000583752"/>
    </source>
</evidence>